<evidence type="ECO:0008006" key="3">
    <source>
        <dbReference type="Google" id="ProtNLM"/>
    </source>
</evidence>
<dbReference type="AlphaFoldDB" id="A0AAW0AEQ0"/>
<dbReference type="Proteomes" id="UP001362999">
    <property type="component" value="Unassembled WGS sequence"/>
</dbReference>
<comment type="caution">
    <text evidence="1">The sequence shown here is derived from an EMBL/GenBank/DDBJ whole genome shotgun (WGS) entry which is preliminary data.</text>
</comment>
<proteinExistence type="predicted"/>
<organism evidence="1 2">
    <name type="scientific">Favolaschia claudopus</name>
    <dbReference type="NCBI Taxonomy" id="2862362"/>
    <lineage>
        <taxon>Eukaryota</taxon>
        <taxon>Fungi</taxon>
        <taxon>Dikarya</taxon>
        <taxon>Basidiomycota</taxon>
        <taxon>Agaricomycotina</taxon>
        <taxon>Agaricomycetes</taxon>
        <taxon>Agaricomycetidae</taxon>
        <taxon>Agaricales</taxon>
        <taxon>Marasmiineae</taxon>
        <taxon>Mycenaceae</taxon>
        <taxon>Favolaschia</taxon>
    </lineage>
</organism>
<reference evidence="1 2" key="1">
    <citation type="journal article" date="2024" name="J Genomics">
        <title>Draft genome sequencing and assembly of Favolaschia claudopus CIRM-BRFM 2984 isolated from oak limbs.</title>
        <authorList>
            <person name="Navarro D."/>
            <person name="Drula E."/>
            <person name="Chaduli D."/>
            <person name="Cazenave R."/>
            <person name="Ahrendt S."/>
            <person name="Wang J."/>
            <person name="Lipzen A."/>
            <person name="Daum C."/>
            <person name="Barry K."/>
            <person name="Grigoriev I.V."/>
            <person name="Favel A."/>
            <person name="Rosso M.N."/>
            <person name="Martin F."/>
        </authorList>
    </citation>
    <scope>NUCLEOTIDE SEQUENCE [LARGE SCALE GENOMIC DNA]</scope>
    <source>
        <strain evidence="1 2">CIRM-BRFM 2984</strain>
    </source>
</reference>
<evidence type="ECO:0000313" key="1">
    <source>
        <dbReference type="EMBL" id="KAK7007252.1"/>
    </source>
</evidence>
<gene>
    <name evidence="1" type="ORF">R3P38DRAFT_2554207</name>
</gene>
<protein>
    <recommendedName>
        <fullName evidence="3">DNA binding HTH domain-containing protein</fullName>
    </recommendedName>
</protein>
<evidence type="ECO:0000313" key="2">
    <source>
        <dbReference type="Proteomes" id="UP001362999"/>
    </source>
</evidence>
<dbReference type="EMBL" id="JAWWNJ010000072">
    <property type="protein sequence ID" value="KAK7007252.1"/>
    <property type="molecule type" value="Genomic_DNA"/>
</dbReference>
<keyword evidence="2" id="KW-1185">Reference proteome</keyword>
<name>A0AAW0AEQ0_9AGAR</name>
<sequence>MAHPPRYDPPVHCLLIGQFNWPPDVLRAHVKEKEPSSDAKSSVWLHRADPIQLRAHADNVSSRMGPILVALVLEVGDQGWIELCAHALGQVGSELRRVAKIADGMQASSLRGRPKKIIEPVWLADAVSSHRKITLQALADGLGIHRNTLRNYLKLYGVYNRFSDISDRSVENPLISNLCLLEIKT</sequence>
<accession>A0AAW0AEQ0</accession>